<evidence type="ECO:0000256" key="1">
    <source>
        <dbReference type="ARBA" id="ARBA00006383"/>
    </source>
</evidence>
<dbReference type="InterPro" id="IPR028345">
    <property type="entry name" value="Antibiotic_NAT-like"/>
</dbReference>
<evidence type="ECO:0000256" key="3">
    <source>
        <dbReference type="ARBA" id="ARBA00023315"/>
    </source>
</evidence>
<evidence type="ECO:0000256" key="2">
    <source>
        <dbReference type="ARBA" id="ARBA00022679"/>
    </source>
</evidence>
<keyword evidence="3 4" id="KW-0012">Acyltransferase</keyword>
<keyword evidence="4" id="KW-0046">Antibiotic resistance</keyword>
<dbReference type="RefSeq" id="WP_378033957.1">
    <property type="nucleotide sequence ID" value="NZ_JBHSIV010000001.1"/>
</dbReference>
<keyword evidence="2 4" id="KW-0808">Transferase</keyword>
<organism evidence="5 6">
    <name type="scientific">Actinomycetospora atypica</name>
    <dbReference type="NCBI Taxonomy" id="1290095"/>
    <lineage>
        <taxon>Bacteria</taxon>
        <taxon>Bacillati</taxon>
        <taxon>Actinomycetota</taxon>
        <taxon>Actinomycetes</taxon>
        <taxon>Pseudonocardiales</taxon>
        <taxon>Pseudonocardiaceae</taxon>
        <taxon>Actinomycetospora</taxon>
    </lineage>
</organism>
<keyword evidence="6" id="KW-1185">Reference proteome</keyword>
<sequence length="266" mass="28109">MFRTTADLAGDLRALGLGPGDAVMVHGAMRRVGPMLDGPDTLIDALLDVVAPGGTVLAYTDWEAPYVELLDADGRCPAPWRDHVRGFDPASSRSAREYGALPEFVRTRPGARRSGSPGASVAALGADAAGFTDDHPLDYGYGPGSPLARLVEHGGKVAMIGAPRDTLTLLHHAEHLADLPDKRVISYEVPFATTAGVRWRPVEEFDTAEAVHESFDEDFFGRIVEEFVATGGGREGPVGGAPTLVVDAAPLCAFAVAWMEAAVPRP</sequence>
<dbReference type="NCBIfam" id="NF033082">
    <property type="entry name" value="AAC_3"/>
    <property type="match status" value="1"/>
</dbReference>
<dbReference type="PANTHER" id="PTHR11104">
    <property type="entry name" value="AMINOGLYCOSIDE N3-ACETYLTRANSFERASE"/>
    <property type="match status" value="1"/>
</dbReference>
<evidence type="ECO:0000313" key="5">
    <source>
        <dbReference type="EMBL" id="MFC5060597.1"/>
    </source>
</evidence>
<gene>
    <name evidence="5" type="primary">aac(3)</name>
    <name evidence="5" type="ORF">ACFPBZ_00110</name>
</gene>
<reference evidence="6" key="1">
    <citation type="journal article" date="2019" name="Int. J. Syst. Evol. Microbiol.">
        <title>The Global Catalogue of Microorganisms (GCM) 10K type strain sequencing project: providing services to taxonomists for standard genome sequencing and annotation.</title>
        <authorList>
            <consortium name="The Broad Institute Genomics Platform"/>
            <consortium name="The Broad Institute Genome Sequencing Center for Infectious Disease"/>
            <person name="Wu L."/>
            <person name="Ma J."/>
        </authorList>
    </citation>
    <scope>NUCLEOTIDE SEQUENCE [LARGE SCALE GENOMIC DNA]</scope>
    <source>
        <strain evidence="6">CGMCC 4.7093</strain>
    </source>
</reference>
<comment type="similarity">
    <text evidence="1 4">Belongs to the antibiotic N-acetyltransferase family.</text>
</comment>
<proteinExistence type="inferred from homology"/>
<protein>
    <recommendedName>
        <fullName evidence="4">Aminoglycoside N(3)-acetyltransferase</fullName>
        <ecNumber evidence="4">2.3.1.-</ecNumber>
    </recommendedName>
</protein>
<dbReference type="InterPro" id="IPR003679">
    <property type="entry name" value="Amioglycoside_AcTrfase"/>
</dbReference>
<comment type="catalytic activity">
    <reaction evidence="4">
        <text>a 2-deoxystreptamine antibiotic + acetyl-CoA = an N(3)-acetyl-2-deoxystreptamine antibiotic + CoA + H(+)</text>
        <dbReference type="Rhea" id="RHEA:12665"/>
        <dbReference type="ChEBI" id="CHEBI:15378"/>
        <dbReference type="ChEBI" id="CHEBI:57287"/>
        <dbReference type="ChEBI" id="CHEBI:57288"/>
        <dbReference type="ChEBI" id="CHEBI:57921"/>
        <dbReference type="ChEBI" id="CHEBI:77452"/>
        <dbReference type="EC" id="2.3.1.81"/>
    </reaction>
</comment>
<dbReference type="PANTHER" id="PTHR11104:SF0">
    <property type="entry name" value="SPBETA PROPHAGE-DERIVED AMINOGLYCOSIDE N(3')-ACETYLTRANSFERASE-LIKE PROTEIN YOKD"/>
    <property type="match status" value="1"/>
</dbReference>
<evidence type="ECO:0000313" key="6">
    <source>
        <dbReference type="Proteomes" id="UP001595947"/>
    </source>
</evidence>
<dbReference type="EC" id="2.3.1.-" evidence="4"/>
<name>A0ABV9YG31_9PSEU</name>
<dbReference type="SUPFAM" id="SSF110710">
    <property type="entry name" value="TTHA0583/YokD-like"/>
    <property type="match status" value="1"/>
</dbReference>
<comment type="caution">
    <text evidence="5">The sequence shown here is derived from an EMBL/GenBank/DDBJ whole genome shotgun (WGS) entry which is preliminary data.</text>
</comment>
<accession>A0ABV9YG31</accession>
<dbReference type="Pfam" id="PF02522">
    <property type="entry name" value="Antibiotic_NAT"/>
    <property type="match status" value="1"/>
</dbReference>
<dbReference type="Proteomes" id="UP001595947">
    <property type="component" value="Unassembled WGS sequence"/>
</dbReference>
<evidence type="ECO:0000256" key="4">
    <source>
        <dbReference type="RuleBase" id="RU365031"/>
    </source>
</evidence>
<dbReference type="EMBL" id="JBHSIV010000001">
    <property type="protein sequence ID" value="MFC5060597.1"/>
    <property type="molecule type" value="Genomic_DNA"/>
</dbReference>